<keyword evidence="4" id="KW-0378">Hydrolase</keyword>
<dbReference type="PANTHER" id="PTHR46471:SF2">
    <property type="entry name" value="CHITIN DEACETYLASE-RELATED"/>
    <property type="match status" value="1"/>
</dbReference>
<evidence type="ECO:0000256" key="3">
    <source>
        <dbReference type="ARBA" id="ARBA00022729"/>
    </source>
</evidence>
<comment type="caution">
    <text evidence="9">The sequence shown here is derived from an EMBL/GenBank/DDBJ whole genome shotgun (WGS) entry which is preliminary data.</text>
</comment>
<dbReference type="InParanoid" id="A0A1X2HVI4"/>
<comment type="cofactor">
    <cofactor evidence="1">
        <name>Co(2+)</name>
        <dbReference type="ChEBI" id="CHEBI:48828"/>
    </cofactor>
</comment>
<dbReference type="OMA" id="AVRMDGC"/>
<dbReference type="Gene3D" id="3.20.20.370">
    <property type="entry name" value="Glycoside hydrolase/deacetylase"/>
    <property type="match status" value="1"/>
</dbReference>
<keyword evidence="3 7" id="KW-0732">Signal</keyword>
<evidence type="ECO:0000256" key="7">
    <source>
        <dbReference type="SAM" id="SignalP"/>
    </source>
</evidence>
<dbReference type="InterPro" id="IPR002509">
    <property type="entry name" value="NODB_dom"/>
</dbReference>
<evidence type="ECO:0000259" key="8">
    <source>
        <dbReference type="Pfam" id="PF01522"/>
    </source>
</evidence>
<keyword evidence="10" id="KW-1185">Reference proteome</keyword>
<dbReference type="OrthoDB" id="407355at2759"/>
<dbReference type="InterPro" id="IPR011330">
    <property type="entry name" value="Glyco_hydro/deAcase_b/a-brl"/>
</dbReference>
<dbReference type="Proteomes" id="UP000242180">
    <property type="component" value="Unassembled WGS sequence"/>
</dbReference>
<dbReference type="EMBL" id="MCGN01000001">
    <property type="protein sequence ID" value="ORZ03557.1"/>
    <property type="molecule type" value="Genomic_DNA"/>
</dbReference>
<name>A0A1X2HVI4_SYNRA</name>
<evidence type="ECO:0000256" key="2">
    <source>
        <dbReference type="ARBA" id="ARBA00022723"/>
    </source>
</evidence>
<protein>
    <recommendedName>
        <fullName evidence="8">NodB homology domain-containing protein</fullName>
    </recommendedName>
</protein>
<evidence type="ECO:0000256" key="4">
    <source>
        <dbReference type="ARBA" id="ARBA00022801"/>
    </source>
</evidence>
<dbReference type="SUPFAM" id="SSF88713">
    <property type="entry name" value="Glycoside hydrolase/deacetylase"/>
    <property type="match status" value="1"/>
</dbReference>
<proteinExistence type="predicted"/>
<reference evidence="9 10" key="1">
    <citation type="submission" date="2016-07" db="EMBL/GenBank/DDBJ databases">
        <title>Pervasive Adenine N6-methylation of Active Genes in Fungi.</title>
        <authorList>
            <consortium name="DOE Joint Genome Institute"/>
            <person name="Mondo S.J."/>
            <person name="Dannebaum R.O."/>
            <person name="Kuo R.C."/>
            <person name="Labutti K."/>
            <person name="Haridas S."/>
            <person name="Kuo A."/>
            <person name="Salamov A."/>
            <person name="Ahrendt S.R."/>
            <person name="Lipzen A."/>
            <person name="Sullivan W."/>
            <person name="Andreopoulos W.B."/>
            <person name="Clum A."/>
            <person name="Lindquist E."/>
            <person name="Daum C."/>
            <person name="Ramamoorthy G.K."/>
            <person name="Gryganskyi A."/>
            <person name="Culley D."/>
            <person name="Magnuson J.K."/>
            <person name="James T.Y."/>
            <person name="O'Malley M.A."/>
            <person name="Stajich J.E."/>
            <person name="Spatafora J.W."/>
            <person name="Visel A."/>
            <person name="Grigoriev I.V."/>
        </authorList>
    </citation>
    <scope>NUCLEOTIDE SEQUENCE [LARGE SCALE GENOMIC DNA]</scope>
    <source>
        <strain evidence="9 10">NRRL 2496</strain>
    </source>
</reference>
<organism evidence="9 10">
    <name type="scientific">Syncephalastrum racemosum</name>
    <name type="common">Filamentous fungus</name>
    <dbReference type="NCBI Taxonomy" id="13706"/>
    <lineage>
        <taxon>Eukaryota</taxon>
        <taxon>Fungi</taxon>
        <taxon>Fungi incertae sedis</taxon>
        <taxon>Mucoromycota</taxon>
        <taxon>Mucoromycotina</taxon>
        <taxon>Mucoromycetes</taxon>
        <taxon>Mucorales</taxon>
        <taxon>Syncephalastraceae</taxon>
        <taxon>Syncephalastrum</taxon>
    </lineage>
</organism>
<dbReference type="GO" id="GO:0046872">
    <property type="term" value="F:metal ion binding"/>
    <property type="evidence" value="ECO:0007669"/>
    <property type="project" value="UniProtKB-KW"/>
</dbReference>
<evidence type="ECO:0000313" key="10">
    <source>
        <dbReference type="Proteomes" id="UP000242180"/>
    </source>
</evidence>
<evidence type="ECO:0000256" key="1">
    <source>
        <dbReference type="ARBA" id="ARBA00001941"/>
    </source>
</evidence>
<dbReference type="AlphaFoldDB" id="A0A1X2HVI4"/>
<feature type="chain" id="PRO_5012913990" description="NodB homology domain-containing protein" evidence="7">
    <location>
        <begin position="23"/>
        <end position="401"/>
    </location>
</feature>
<feature type="signal peptide" evidence="7">
    <location>
        <begin position="1"/>
        <end position="22"/>
    </location>
</feature>
<dbReference type="STRING" id="13706.A0A1X2HVI4"/>
<keyword evidence="5" id="KW-0119">Carbohydrate metabolism</keyword>
<keyword evidence="2" id="KW-0479">Metal-binding</keyword>
<evidence type="ECO:0000313" key="9">
    <source>
        <dbReference type="EMBL" id="ORZ03557.1"/>
    </source>
</evidence>
<dbReference type="PANTHER" id="PTHR46471">
    <property type="entry name" value="CHITIN DEACETYLASE"/>
    <property type="match status" value="1"/>
</dbReference>
<dbReference type="GO" id="GO:0005975">
    <property type="term" value="P:carbohydrate metabolic process"/>
    <property type="evidence" value="ECO:0007669"/>
    <property type="project" value="InterPro"/>
</dbReference>
<dbReference type="Pfam" id="PF01522">
    <property type="entry name" value="Polysacc_deac_1"/>
    <property type="match status" value="1"/>
</dbReference>
<feature type="region of interest" description="Disordered" evidence="6">
    <location>
        <begin position="41"/>
        <end position="63"/>
    </location>
</feature>
<evidence type="ECO:0000256" key="6">
    <source>
        <dbReference type="SAM" id="MobiDB-lite"/>
    </source>
</evidence>
<gene>
    <name evidence="9" type="ORF">BCR43DRAFT_520681</name>
</gene>
<evidence type="ECO:0000256" key="5">
    <source>
        <dbReference type="ARBA" id="ARBA00023277"/>
    </source>
</evidence>
<sequence>MRLHRAFFVASTSFAFVSVAIAASATLEGEILPTSLAAVGDNVPSASVSSGPVLGESGEENQTYPADLQNEDVDESHALSMLADLETTPTAASSQDGQNELPVEKEATPVEDDGLPPVPQITGCRTHAQIALTYASPSDATAKIVRQLNNADTRANFFVNATWLYEQQYAMVVQNMYNAGHLIGMTYRAPEDMNDEELRQDIITKARMIQTLIQVAPKYVRLHHGDQEDTRTEHIMHDLGFVLVDYNLDSLDYVHKSGPEIEDVYRRAFRHQKDTYDAKGSFISIQYDIPGSGSLPAVPHVIRAIDEEGYTAVRMDGCLNDAKPYKKTAEGLEYVNDKFSFNTTGYRQGQNPVAILSNLDEENENRELSVDDSADMTDNSSQHILPCMSVALLAILASIMI</sequence>
<dbReference type="GO" id="GO:0016810">
    <property type="term" value="F:hydrolase activity, acting on carbon-nitrogen (but not peptide) bonds"/>
    <property type="evidence" value="ECO:0007669"/>
    <property type="project" value="InterPro"/>
</dbReference>
<accession>A0A1X2HVI4</accession>
<feature type="domain" description="NodB homology" evidence="8">
    <location>
        <begin position="128"/>
        <end position="242"/>
    </location>
</feature>